<evidence type="ECO:0000256" key="2">
    <source>
        <dbReference type="ARBA" id="ARBA00022777"/>
    </source>
</evidence>
<dbReference type="AlphaFoldDB" id="A0A6S6UJB9"/>
<reference evidence="4" key="1">
    <citation type="submission" date="2020-01" db="EMBL/GenBank/DDBJ databases">
        <authorList>
            <person name="Meier V. D."/>
            <person name="Meier V D."/>
        </authorList>
    </citation>
    <scope>NUCLEOTIDE SEQUENCE</scope>
    <source>
        <strain evidence="4">HLG_WM_MAG_05</strain>
    </source>
</reference>
<evidence type="ECO:0000313" key="4">
    <source>
        <dbReference type="EMBL" id="CAA6827491.1"/>
    </source>
</evidence>
<dbReference type="EMBL" id="CACVAU010000091">
    <property type="protein sequence ID" value="CAA6827491.1"/>
    <property type="molecule type" value="Genomic_DNA"/>
</dbReference>
<dbReference type="Pfam" id="PF07804">
    <property type="entry name" value="HipA_C"/>
    <property type="match status" value="1"/>
</dbReference>
<gene>
    <name evidence="4" type="ORF">HELGO_WM9326</name>
</gene>
<accession>A0A6S6UJB9</accession>
<keyword evidence="1" id="KW-0808">Transferase</keyword>
<protein>
    <recommendedName>
        <fullName evidence="3">HipA-like C-terminal domain-containing protein</fullName>
    </recommendedName>
</protein>
<dbReference type="GO" id="GO:0016301">
    <property type="term" value="F:kinase activity"/>
    <property type="evidence" value="ECO:0007669"/>
    <property type="project" value="UniProtKB-KW"/>
</dbReference>
<evidence type="ECO:0000259" key="3">
    <source>
        <dbReference type="Pfam" id="PF07804"/>
    </source>
</evidence>
<evidence type="ECO:0000256" key="1">
    <source>
        <dbReference type="ARBA" id="ARBA00022679"/>
    </source>
</evidence>
<organism evidence="4">
    <name type="scientific">uncultured Sulfurovum sp</name>
    <dbReference type="NCBI Taxonomy" id="269237"/>
    <lineage>
        <taxon>Bacteria</taxon>
        <taxon>Pseudomonadati</taxon>
        <taxon>Campylobacterota</taxon>
        <taxon>Epsilonproteobacteria</taxon>
        <taxon>Campylobacterales</taxon>
        <taxon>Sulfurovaceae</taxon>
        <taxon>Sulfurovum</taxon>
        <taxon>environmental samples</taxon>
    </lineage>
</organism>
<name>A0A6S6UJB9_9BACT</name>
<dbReference type="InterPro" id="IPR012893">
    <property type="entry name" value="HipA-like_C"/>
</dbReference>
<sequence length="133" mass="15996">MYFRKLRDLVLFKDLIFKIKLLIICKNCSYNDKYNYHYLAENEYFCMKAVEKAGVKIPKIQLSKNAKFLLVEKFNYSKEKDEFLGFEEMLVLLRKNREKKYSGSYEQIAKVIYSVTTHLLIFLKKLKCQYLTS</sequence>
<proteinExistence type="predicted"/>
<keyword evidence="2" id="KW-0418">Kinase</keyword>
<feature type="domain" description="HipA-like C-terminal" evidence="3">
    <location>
        <begin position="23"/>
        <end position="116"/>
    </location>
</feature>